<feature type="compositionally biased region" description="Basic and acidic residues" evidence="1">
    <location>
        <begin position="241"/>
        <end position="252"/>
    </location>
</feature>
<dbReference type="Proteomes" id="UP000522262">
    <property type="component" value="Unassembled WGS sequence"/>
</dbReference>
<comment type="caution">
    <text evidence="2">The sequence shown here is derived from an EMBL/GenBank/DDBJ whole genome shotgun (WGS) entry which is preliminary data.</text>
</comment>
<feature type="compositionally biased region" description="Basic and acidic residues" evidence="1">
    <location>
        <begin position="1"/>
        <end position="18"/>
    </location>
</feature>
<keyword evidence="3" id="KW-1185">Reference proteome</keyword>
<proteinExistence type="predicted"/>
<organism evidence="2 3">
    <name type="scientific">Fusarium mexicanum</name>
    <dbReference type="NCBI Taxonomy" id="751941"/>
    <lineage>
        <taxon>Eukaryota</taxon>
        <taxon>Fungi</taxon>
        <taxon>Dikarya</taxon>
        <taxon>Ascomycota</taxon>
        <taxon>Pezizomycotina</taxon>
        <taxon>Sordariomycetes</taxon>
        <taxon>Hypocreomycetidae</taxon>
        <taxon>Hypocreales</taxon>
        <taxon>Nectriaceae</taxon>
        <taxon>Fusarium</taxon>
        <taxon>Fusarium fujikuroi species complex</taxon>
    </lineage>
</organism>
<evidence type="ECO:0000313" key="2">
    <source>
        <dbReference type="EMBL" id="KAF5531568.1"/>
    </source>
</evidence>
<sequence length="252" mass="28533">MTGQVKAKDKSDDYHSDSESEADDILFTGVCRSERARQLLRLIDHLEQADSSGHAEVIRKLKEKNVQIAWILGLAMEMPESNKEELWIKSWDGRKVNVIAWITNNIANWSKTMGEGEKKRLIDEGNLLMEECSKDALKLAKERKMTHLEDATETVDAASGQTTEENDLSQADKVSKRGTIKTEPSQPVAQTGRPEHIAGAHANSKRKNKPTTSLNQQDHELPPTTEVSKTNEPWHVRKKRLDPVGYRRCERI</sequence>
<reference evidence="2 3" key="1">
    <citation type="submission" date="2020-05" db="EMBL/GenBank/DDBJ databases">
        <title>Identification and distribution of gene clusters putatively required for synthesis of sphingolipid metabolism inhibitors in phylogenetically diverse species of the filamentous fungus Fusarium.</title>
        <authorList>
            <person name="Kim H.-S."/>
            <person name="Busman M."/>
            <person name="Brown D.W."/>
            <person name="Divon H."/>
            <person name="Uhlig S."/>
            <person name="Proctor R.H."/>
        </authorList>
    </citation>
    <scope>NUCLEOTIDE SEQUENCE [LARGE SCALE GENOMIC DNA]</scope>
    <source>
        <strain evidence="2 3">NRRL 53147</strain>
    </source>
</reference>
<dbReference type="AlphaFoldDB" id="A0A8H5I6P8"/>
<dbReference type="EMBL" id="JAAOAM010000402">
    <property type="protein sequence ID" value="KAF5531568.1"/>
    <property type="molecule type" value="Genomic_DNA"/>
</dbReference>
<feature type="region of interest" description="Disordered" evidence="1">
    <location>
        <begin position="150"/>
        <end position="252"/>
    </location>
</feature>
<evidence type="ECO:0000313" key="3">
    <source>
        <dbReference type="Proteomes" id="UP000522262"/>
    </source>
</evidence>
<protein>
    <submittedName>
        <fullName evidence="2">Uncharacterized protein</fullName>
    </submittedName>
</protein>
<gene>
    <name evidence="2" type="ORF">FMEXI_12899</name>
</gene>
<evidence type="ECO:0000256" key="1">
    <source>
        <dbReference type="SAM" id="MobiDB-lite"/>
    </source>
</evidence>
<name>A0A8H5I6P8_9HYPO</name>
<feature type="region of interest" description="Disordered" evidence="1">
    <location>
        <begin position="1"/>
        <end position="20"/>
    </location>
</feature>
<accession>A0A8H5I6P8</accession>